<keyword evidence="4 11" id="KW-1133">Transmembrane helix</keyword>
<comment type="subcellular location">
    <subcellularLocation>
        <location evidence="1">Membrane</location>
        <topology evidence="1">Multi-pass membrane protein</topology>
    </subcellularLocation>
</comment>
<proteinExistence type="predicted"/>
<dbReference type="CDD" id="cd02205">
    <property type="entry name" value="CBS_pair_SF"/>
    <property type="match status" value="1"/>
</dbReference>
<accession>A0ABM7RA63</accession>
<keyword evidence="5" id="KW-0406">Ion transport</keyword>
<dbReference type="SUPFAM" id="SSF81340">
    <property type="entry name" value="Clc chloride channel"/>
    <property type="match status" value="1"/>
</dbReference>
<feature type="transmembrane region" description="Helical" evidence="11">
    <location>
        <begin position="23"/>
        <end position="45"/>
    </location>
</feature>
<dbReference type="Pfam" id="PF00571">
    <property type="entry name" value="CBS"/>
    <property type="match status" value="2"/>
</dbReference>
<organism evidence="13 14">
    <name type="scientific">Haloferula helveola</name>
    <dbReference type="NCBI Taxonomy" id="490095"/>
    <lineage>
        <taxon>Bacteria</taxon>
        <taxon>Pseudomonadati</taxon>
        <taxon>Verrucomicrobiota</taxon>
        <taxon>Verrucomicrobiia</taxon>
        <taxon>Verrucomicrobiales</taxon>
        <taxon>Verrucomicrobiaceae</taxon>
        <taxon>Haloferula</taxon>
    </lineage>
</organism>
<feature type="transmembrane region" description="Helical" evidence="11">
    <location>
        <begin position="198"/>
        <end position="215"/>
    </location>
</feature>
<dbReference type="CDD" id="cd00400">
    <property type="entry name" value="Voltage_gated_ClC"/>
    <property type="match status" value="1"/>
</dbReference>
<feature type="transmembrane region" description="Helical" evidence="11">
    <location>
        <begin position="165"/>
        <end position="186"/>
    </location>
</feature>
<dbReference type="PANTHER" id="PTHR43427:SF6">
    <property type="entry name" value="CHLORIDE CHANNEL PROTEIN CLC-E"/>
    <property type="match status" value="1"/>
</dbReference>
<feature type="domain" description="CBS" evidence="12">
    <location>
        <begin position="535"/>
        <end position="597"/>
    </location>
</feature>
<evidence type="ECO:0000256" key="5">
    <source>
        <dbReference type="ARBA" id="ARBA00023065"/>
    </source>
</evidence>
<keyword evidence="9" id="KW-0407">Ion channel</keyword>
<feature type="transmembrane region" description="Helical" evidence="11">
    <location>
        <begin position="419"/>
        <end position="437"/>
    </location>
</feature>
<evidence type="ECO:0000256" key="4">
    <source>
        <dbReference type="ARBA" id="ARBA00022989"/>
    </source>
</evidence>
<dbReference type="RefSeq" id="WP_338684309.1">
    <property type="nucleotide sequence ID" value="NZ_AP024702.1"/>
</dbReference>
<evidence type="ECO:0000256" key="10">
    <source>
        <dbReference type="PROSITE-ProRule" id="PRU00703"/>
    </source>
</evidence>
<evidence type="ECO:0000313" key="14">
    <source>
        <dbReference type="Proteomes" id="UP001374893"/>
    </source>
</evidence>
<evidence type="ECO:0000259" key="12">
    <source>
        <dbReference type="PROSITE" id="PS51371"/>
    </source>
</evidence>
<keyword evidence="6 11" id="KW-0472">Membrane</keyword>
<evidence type="ECO:0000256" key="9">
    <source>
        <dbReference type="ARBA" id="ARBA00023303"/>
    </source>
</evidence>
<dbReference type="SMART" id="SM00116">
    <property type="entry name" value="CBS"/>
    <property type="match status" value="2"/>
</dbReference>
<feature type="transmembrane region" description="Helical" evidence="11">
    <location>
        <begin position="386"/>
        <end position="407"/>
    </location>
</feature>
<reference evidence="13 14" key="1">
    <citation type="submission" date="2021-06" db="EMBL/GenBank/DDBJ databases">
        <title>Complete genome of Haloferula helveola possessing various polysaccharide degrading enzymes.</title>
        <authorList>
            <person name="Takami H."/>
            <person name="Huang C."/>
            <person name="Hamasaki K."/>
        </authorList>
    </citation>
    <scope>NUCLEOTIDE SEQUENCE [LARGE SCALE GENOMIC DNA]</scope>
    <source>
        <strain evidence="13 14">CN-1</strain>
    </source>
</reference>
<gene>
    <name evidence="13" type="ORF">HAHE_21410</name>
</gene>
<sequence>MSGEKRRSLPDWMRSRLSDAQRFVAFCVVAGLLCGLAAVAFHLAIHHLFEWLWHEAESRDPKEFVIILLAAPTLAGLLVGIGVRFFAPEAAGSGIPQTKAAYYNKGGKISFRSGLWRFLLGSLYVGFGNSLGREGPTVHICTAITSRIGRWGFRDPARVQSMAPVGMAAGIAAAFNAPLSALTFVFEELLDNFSMKALGGMVVAVVTAAAVSRTLLGEDPVLSAHVAVSYKTSAWMLVALPLGLAAGLIGHGFVRSTLGMRKWFMSRRFLPSWFRPATGGLACGVLGLTAWFLTREMGDARNSVFSIGYDSLEAAFENKLTVQILAVLLGMKFLAVVLNYASGGSGGLFSPTLFLGGMLGGIVGAGLANLHHLGEWIPMFPTDQKVIGGCVLLGMGAMFAAVIRCPFTSLIIIFEMTGNYSLILPLMAGNMLAWQIAKKLQPVTIYNALLMQDGVTLRRLPAYRGAQDYRKLPVQSIMSHDVFALSKEETLASALKRIKASNKRFHAYPVTLESGELAGVITRHELSDHPGDTPMSKLLEGQQLLTVTADTSIRDAANRMIARDFQQVPVVSAADPKKLLGWLTLNDIARQQNAVEG</sequence>
<evidence type="ECO:0000313" key="13">
    <source>
        <dbReference type="EMBL" id="BCX48233.1"/>
    </source>
</evidence>
<dbReference type="PROSITE" id="PS51371">
    <property type="entry name" value="CBS"/>
    <property type="match status" value="2"/>
</dbReference>
<evidence type="ECO:0000256" key="7">
    <source>
        <dbReference type="ARBA" id="ARBA00023173"/>
    </source>
</evidence>
<evidence type="ECO:0000256" key="3">
    <source>
        <dbReference type="ARBA" id="ARBA00022692"/>
    </source>
</evidence>
<dbReference type="Gene3D" id="1.10.3080.10">
    <property type="entry name" value="Clc chloride channel"/>
    <property type="match status" value="1"/>
</dbReference>
<protein>
    <submittedName>
        <fullName evidence="13">Chloride channel protein</fullName>
    </submittedName>
</protein>
<dbReference type="Pfam" id="PF00654">
    <property type="entry name" value="Voltage_CLC"/>
    <property type="match status" value="1"/>
</dbReference>
<keyword evidence="3 11" id="KW-0812">Transmembrane</keyword>
<dbReference type="Gene3D" id="3.10.580.10">
    <property type="entry name" value="CBS-domain"/>
    <property type="match status" value="1"/>
</dbReference>
<evidence type="ECO:0000256" key="11">
    <source>
        <dbReference type="SAM" id="Phobius"/>
    </source>
</evidence>
<evidence type="ECO:0000256" key="8">
    <source>
        <dbReference type="ARBA" id="ARBA00023214"/>
    </source>
</evidence>
<feature type="transmembrane region" description="Helical" evidence="11">
    <location>
        <begin position="274"/>
        <end position="293"/>
    </location>
</feature>
<dbReference type="Proteomes" id="UP001374893">
    <property type="component" value="Chromosome"/>
</dbReference>
<dbReference type="EMBL" id="AP024702">
    <property type="protein sequence ID" value="BCX48233.1"/>
    <property type="molecule type" value="Genomic_DNA"/>
</dbReference>
<feature type="domain" description="CBS" evidence="12">
    <location>
        <begin position="478"/>
        <end position="526"/>
    </location>
</feature>
<keyword evidence="14" id="KW-1185">Reference proteome</keyword>
<dbReference type="SUPFAM" id="SSF54631">
    <property type="entry name" value="CBS-domain pair"/>
    <property type="match status" value="1"/>
</dbReference>
<feature type="transmembrane region" description="Helical" evidence="11">
    <location>
        <begin position="320"/>
        <end position="341"/>
    </location>
</feature>
<keyword evidence="7" id="KW-0869">Chloride channel</keyword>
<feature type="transmembrane region" description="Helical" evidence="11">
    <location>
        <begin position="65"/>
        <end position="88"/>
    </location>
</feature>
<feature type="transmembrane region" description="Helical" evidence="11">
    <location>
        <begin position="353"/>
        <end position="374"/>
    </location>
</feature>
<dbReference type="InterPro" id="IPR046342">
    <property type="entry name" value="CBS_dom_sf"/>
</dbReference>
<evidence type="ECO:0000256" key="6">
    <source>
        <dbReference type="ARBA" id="ARBA00023136"/>
    </source>
</evidence>
<keyword evidence="8" id="KW-0868">Chloride</keyword>
<name>A0ABM7RA63_9BACT</name>
<dbReference type="PRINTS" id="PR00762">
    <property type="entry name" value="CLCHANNEL"/>
</dbReference>
<dbReference type="InterPro" id="IPR014743">
    <property type="entry name" value="Cl-channel_core"/>
</dbReference>
<evidence type="ECO:0000256" key="2">
    <source>
        <dbReference type="ARBA" id="ARBA00022448"/>
    </source>
</evidence>
<dbReference type="InterPro" id="IPR050368">
    <property type="entry name" value="ClC-type_chloride_channel"/>
</dbReference>
<dbReference type="InterPro" id="IPR001807">
    <property type="entry name" value="ClC"/>
</dbReference>
<dbReference type="PANTHER" id="PTHR43427">
    <property type="entry name" value="CHLORIDE CHANNEL PROTEIN CLC-E"/>
    <property type="match status" value="1"/>
</dbReference>
<evidence type="ECO:0000256" key="1">
    <source>
        <dbReference type="ARBA" id="ARBA00004141"/>
    </source>
</evidence>
<keyword evidence="2" id="KW-0813">Transport</keyword>
<feature type="transmembrane region" description="Helical" evidence="11">
    <location>
        <begin position="235"/>
        <end position="254"/>
    </location>
</feature>
<dbReference type="InterPro" id="IPR000644">
    <property type="entry name" value="CBS_dom"/>
</dbReference>
<keyword evidence="10" id="KW-0129">CBS domain</keyword>
<feature type="transmembrane region" description="Helical" evidence="11">
    <location>
        <begin position="109"/>
        <end position="127"/>
    </location>
</feature>